<evidence type="ECO:0000313" key="2">
    <source>
        <dbReference type="EMBL" id="BDU72082.1"/>
    </source>
</evidence>
<accession>A0AA48K992</accession>
<reference evidence="3" key="1">
    <citation type="journal article" date="2023" name="Int. J. Syst. Evol. Microbiol.">
        <title>Mesoterricola silvestris gen. nov., sp. nov., Mesoterricola sediminis sp. nov., Geothrix oryzae sp. nov., Geothrix edaphica sp. nov., Geothrix rubra sp. nov., and Geothrix limicola sp. nov., six novel members of Acidobacteriota isolated from soils.</title>
        <authorList>
            <person name="Itoh H."/>
            <person name="Sugisawa Y."/>
            <person name="Mise K."/>
            <person name="Xu Z."/>
            <person name="Kuniyasu M."/>
            <person name="Ushijima N."/>
            <person name="Kawano K."/>
            <person name="Kobayashi E."/>
            <person name="Shiratori Y."/>
            <person name="Masuda Y."/>
            <person name="Senoo K."/>
        </authorList>
    </citation>
    <scope>NUCLEOTIDE SEQUENCE [LARGE SCALE GENOMIC DNA]</scope>
    <source>
        <strain evidence="3">W79</strain>
    </source>
</reference>
<feature type="signal peptide" evidence="1">
    <location>
        <begin position="1"/>
        <end position="25"/>
    </location>
</feature>
<evidence type="ECO:0000256" key="1">
    <source>
        <dbReference type="SAM" id="SignalP"/>
    </source>
</evidence>
<dbReference type="Proteomes" id="UP001238179">
    <property type="component" value="Chromosome"/>
</dbReference>
<dbReference type="AlphaFoldDB" id="A0AA48K992"/>
<dbReference type="RefSeq" id="WP_316414988.1">
    <property type="nucleotide sequence ID" value="NZ_AP027080.1"/>
</dbReference>
<dbReference type="KEGG" id="msil:METEAL_12560"/>
<protein>
    <submittedName>
        <fullName evidence="2">Uncharacterized protein</fullName>
    </submittedName>
</protein>
<dbReference type="EMBL" id="AP027080">
    <property type="protein sequence ID" value="BDU72082.1"/>
    <property type="molecule type" value="Genomic_DNA"/>
</dbReference>
<gene>
    <name evidence="2" type="ORF">METEAL_12560</name>
</gene>
<proteinExistence type="predicted"/>
<evidence type="ECO:0000313" key="3">
    <source>
        <dbReference type="Proteomes" id="UP001238179"/>
    </source>
</evidence>
<feature type="chain" id="PRO_5041244602" evidence="1">
    <location>
        <begin position="26"/>
        <end position="170"/>
    </location>
</feature>
<sequence length="170" mass="19361">MPNLRTAVLALAAFAAMAPNLSADAEVHRRAMQFKNTTAKPFYISPMTYRTRDVAVIVPNNVPANAKMPDVGWLVGPSETVDMVFAAHYKDRDEVGSYGFRVRDWAKSQVEYIMVNNNNGSNCDWFQFSNVEDAQDFDYSTVTYKKVVRNTNDVVHLFTFVRPTFSKFRK</sequence>
<keyword evidence="1" id="KW-0732">Signal</keyword>
<name>A0AA48K992_9BACT</name>
<keyword evidence="3" id="KW-1185">Reference proteome</keyword>
<organism evidence="2 3">
    <name type="scientific">Mesoterricola silvestris</name>
    <dbReference type="NCBI Taxonomy" id="2927979"/>
    <lineage>
        <taxon>Bacteria</taxon>
        <taxon>Pseudomonadati</taxon>
        <taxon>Acidobacteriota</taxon>
        <taxon>Holophagae</taxon>
        <taxon>Holophagales</taxon>
        <taxon>Holophagaceae</taxon>
        <taxon>Mesoterricola</taxon>
    </lineage>
</organism>